<dbReference type="InterPro" id="IPR001789">
    <property type="entry name" value="Sig_transdc_resp-reg_receiver"/>
</dbReference>
<evidence type="ECO:0000256" key="1">
    <source>
        <dbReference type="PROSITE-ProRule" id="PRU00169"/>
    </source>
</evidence>
<gene>
    <name evidence="3" type="ORF">ENW96_12255</name>
</gene>
<dbReference type="Gene3D" id="3.40.50.2300">
    <property type="match status" value="1"/>
</dbReference>
<dbReference type="GO" id="GO:0000160">
    <property type="term" value="P:phosphorelay signal transduction system"/>
    <property type="evidence" value="ECO:0007669"/>
    <property type="project" value="InterPro"/>
</dbReference>
<name>A0A7C3Z2J5_9BACT</name>
<proteinExistence type="predicted"/>
<protein>
    <submittedName>
        <fullName evidence="3">Response regulator</fullName>
    </submittedName>
</protein>
<dbReference type="PROSITE" id="PS50110">
    <property type="entry name" value="RESPONSE_REGULATORY"/>
    <property type="match status" value="1"/>
</dbReference>
<keyword evidence="1" id="KW-0597">Phosphoprotein</keyword>
<dbReference type="AlphaFoldDB" id="A0A7C3Z2J5"/>
<feature type="modified residue" description="4-aspartylphosphate" evidence="1">
    <location>
        <position position="84"/>
    </location>
</feature>
<evidence type="ECO:0000313" key="3">
    <source>
        <dbReference type="EMBL" id="HGF35129.1"/>
    </source>
</evidence>
<feature type="domain" description="Response regulatory" evidence="2">
    <location>
        <begin position="34"/>
        <end position="148"/>
    </location>
</feature>
<dbReference type="SUPFAM" id="SSF52172">
    <property type="entry name" value="CheY-like"/>
    <property type="match status" value="1"/>
</dbReference>
<comment type="caution">
    <text evidence="3">The sequence shown here is derived from an EMBL/GenBank/DDBJ whole genome shotgun (WGS) entry which is preliminary data.</text>
</comment>
<evidence type="ECO:0000259" key="2">
    <source>
        <dbReference type="PROSITE" id="PS50110"/>
    </source>
</evidence>
<organism evidence="3">
    <name type="scientific">Desulfobacca acetoxidans</name>
    <dbReference type="NCBI Taxonomy" id="60893"/>
    <lineage>
        <taxon>Bacteria</taxon>
        <taxon>Pseudomonadati</taxon>
        <taxon>Thermodesulfobacteriota</taxon>
        <taxon>Desulfobaccia</taxon>
        <taxon>Desulfobaccales</taxon>
        <taxon>Desulfobaccaceae</taxon>
        <taxon>Desulfobacca</taxon>
    </lineage>
</organism>
<sequence length="157" mass="17672">MGSCWETLASGTSLAFVGDEFCAIQEDSVDKEIKILIAERNRNVRNLLQRELFEEGYQVILAGEDRELLRLLHDEHTADLLILDPDLPSSLSISELITLLHGSKPGLPIVIYTFLHDGLNYWNMPGVATCLEKEEDITSLKKVITELVGRTHLKRLS</sequence>
<dbReference type="InterPro" id="IPR011006">
    <property type="entry name" value="CheY-like_superfamily"/>
</dbReference>
<accession>A0A7C3Z2J5</accession>
<reference evidence="3" key="1">
    <citation type="journal article" date="2020" name="mSystems">
        <title>Genome- and Community-Level Interaction Insights into Carbon Utilization and Element Cycling Functions of Hydrothermarchaeota in Hydrothermal Sediment.</title>
        <authorList>
            <person name="Zhou Z."/>
            <person name="Liu Y."/>
            <person name="Xu W."/>
            <person name="Pan J."/>
            <person name="Luo Z.H."/>
            <person name="Li M."/>
        </authorList>
    </citation>
    <scope>NUCLEOTIDE SEQUENCE [LARGE SCALE GENOMIC DNA]</scope>
    <source>
        <strain evidence="3">SpSt-897</strain>
    </source>
</reference>
<dbReference type="Pfam" id="PF00072">
    <property type="entry name" value="Response_reg"/>
    <property type="match status" value="1"/>
</dbReference>
<dbReference type="EMBL" id="DTMF01000298">
    <property type="protein sequence ID" value="HGF35129.1"/>
    <property type="molecule type" value="Genomic_DNA"/>
</dbReference>